<gene>
    <name evidence="2" type="ORF">FWK35_00006817</name>
</gene>
<evidence type="ECO:0000259" key="1">
    <source>
        <dbReference type="Pfam" id="PF14529"/>
    </source>
</evidence>
<reference evidence="2 3" key="1">
    <citation type="submission" date="2019-08" db="EMBL/GenBank/DDBJ databases">
        <title>Whole genome of Aphis craccivora.</title>
        <authorList>
            <person name="Voronova N.V."/>
            <person name="Shulinski R.S."/>
            <person name="Bandarenka Y.V."/>
            <person name="Zhorov D.G."/>
            <person name="Warner D."/>
        </authorList>
    </citation>
    <scope>NUCLEOTIDE SEQUENCE [LARGE SCALE GENOMIC DNA]</scope>
    <source>
        <strain evidence="2">180601</strain>
        <tissue evidence="2">Whole Body</tissue>
    </source>
</reference>
<evidence type="ECO:0000313" key="2">
    <source>
        <dbReference type="EMBL" id="KAF0771282.1"/>
    </source>
</evidence>
<comment type="caution">
    <text evidence="2">The sequence shown here is derived from an EMBL/GenBank/DDBJ whole genome shotgun (WGS) entry which is preliminary data.</text>
</comment>
<dbReference type="AlphaFoldDB" id="A0A6G0ZK76"/>
<dbReference type="Proteomes" id="UP000478052">
    <property type="component" value="Unassembled WGS sequence"/>
</dbReference>
<dbReference type="GO" id="GO:0003824">
    <property type="term" value="F:catalytic activity"/>
    <property type="evidence" value="ECO:0007669"/>
    <property type="project" value="InterPro"/>
</dbReference>
<sequence length="176" mass="20422">MPLQIKKKKVVIISEQYRNTNEDEGWYSDQSGLSAVKIVNKKISIDEDRTCERGFNWIQIKGIKIYSRYCSINSGTVEYLDFVIRLENRIKTSKVPTFVAWDFNSHFSSWGSPKENNRGEILVDMIAATNLNIRNIGNEPTFVREPSRTPMDIILINLMTHVKNCRILERRVPEPT</sequence>
<name>A0A6G0ZK76_APHCR</name>
<keyword evidence="3" id="KW-1185">Reference proteome</keyword>
<protein>
    <recommendedName>
        <fullName evidence="1">Endonuclease/exonuclease/phosphatase domain-containing protein</fullName>
    </recommendedName>
</protein>
<proteinExistence type="predicted"/>
<dbReference type="InterPro" id="IPR005135">
    <property type="entry name" value="Endo/exonuclease/phosphatase"/>
</dbReference>
<dbReference type="Gene3D" id="3.60.10.10">
    <property type="entry name" value="Endonuclease/exonuclease/phosphatase"/>
    <property type="match status" value="1"/>
</dbReference>
<dbReference type="EMBL" id="VUJU01000314">
    <property type="protein sequence ID" value="KAF0771282.1"/>
    <property type="molecule type" value="Genomic_DNA"/>
</dbReference>
<dbReference type="SUPFAM" id="SSF56219">
    <property type="entry name" value="DNase I-like"/>
    <property type="match status" value="1"/>
</dbReference>
<accession>A0A6G0ZK76</accession>
<dbReference type="OrthoDB" id="6630564at2759"/>
<dbReference type="Pfam" id="PF14529">
    <property type="entry name" value="Exo_endo_phos_2"/>
    <property type="match status" value="1"/>
</dbReference>
<dbReference type="InterPro" id="IPR036691">
    <property type="entry name" value="Endo/exonu/phosph_ase_sf"/>
</dbReference>
<feature type="domain" description="Endonuclease/exonuclease/phosphatase" evidence="1">
    <location>
        <begin position="64"/>
        <end position="167"/>
    </location>
</feature>
<evidence type="ECO:0000313" key="3">
    <source>
        <dbReference type="Proteomes" id="UP000478052"/>
    </source>
</evidence>
<organism evidence="2 3">
    <name type="scientific">Aphis craccivora</name>
    <name type="common">Cowpea aphid</name>
    <dbReference type="NCBI Taxonomy" id="307492"/>
    <lineage>
        <taxon>Eukaryota</taxon>
        <taxon>Metazoa</taxon>
        <taxon>Ecdysozoa</taxon>
        <taxon>Arthropoda</taxon>
        <taxon>Hexapoda</taxon>
        <taxon>Insecta</taxon>
        <taxon>Pterygota</taxon>
        <taxon>Neoptera</taxon>
        <taxon>Paraneoptera</taxon>
        <taxon>Hemiptera</taxon>
        <taxon>Sternorrhyncha</taxon>
        <taxon>Aphidomorpha</taxon>
        <taxon>Aphidoidea</taxon>
        <taxon>Aphididae</taxon>
        <taxon>Aphidini</taxon>
        <taxon>Aphis</taxon>
        <taxon>Aphis</taxon>
    </lineage>
</organism>